<accession>M4B907</accession>
<dbReference type="InterPro" id="IPR016166">
    <property type="entry name" value="FAD-bd_PCMH"/>
</dbReference>
<comment type="cofactor">
    <cofactor evidence="1">
        <name>FAD</name>
        <dbReference type="ChEBI" id="CHEBI:57692"/>
    </cofactor>
</comment>
<keyword evidence="6" id="KW-0809">Transit peptide</keyword>
<keyword evidence="5" id="KW-0274">FAD</keyword>
<dbReference type="InterPro" id="IPR016169">
    <property type="entry name" value="FAD-bd_PCMH_sub2"/>
</dbReference>
<organism evidence="11 12">
    <name type="scientific">Hyaloperonospora arabidopsidis (strain Emoy2)</name>
    <name type="common">Downy mildew agent</name>
    <name type="synonym">Peronospora arabidopsidis</name>
    <dbReference type="NCBI Taxonomy" id="559515"/>
    <lineage>
        <taxon>Eukaryota</taxon>
        <taxon>Sar</taxon>
        <taxon>Stramenopiles</taxon>
        <taxon>Oomycota</taxon>
        <taxon>Peronosporomycetes</taxon>
        <taxon>Peronosporales</taxon>
        <taxon>Peronosporaceae</taxon>
        <taxon>Hyaloperonospora</taxon>
    </lineage>
</organism>
<comment type="similarity">
    <text evidence="3">Belongs to the FAD-binding oxidoreductase/transferase type 4 family.</text>
</comment>
<evidence type="ECO:0000256" key="4">
    <source>
        <dbReference type="ARBA" id="ARBA00022630"/>
    </source>
</evidence>
<dbReference type="InterPro" id="IPR004113">
    <property type="entry name" value="FAD-bd_oxidored_4_C"/>
</dbReference>
<dbReference type="GO" id="GO:0071949">
    <property type="term" value="F:FAD binding"/>
    <property type="evidence" value="ECO:0007669"/>
    <property type="project" value="InterPro"/>
</dbReference>
<evidence type="ECO:0000313" key="11">
    <source>
        <dbReference type="EnsemblProtists" id="HpaP802766"/>
    </source>
</evidence>
<protein>
    <recommendedName>
        <fullName evidence="9">D-lactate dehydrogenase (cytochrome)</fullName>
        <ecNumber evidence="9">1.1.2.4</ecNumber>
    </recommendedName>
</protein>
<dbReference type="SUPFAM" id="SSF56176">
    <property type="entry name" value="FAD-binding/transporter-associated domain-like"/>
    <property type="match status" value="1"/>
</dbReference>
<dbReference type="Pfam" id="PF02913">
    <property type="entry name" value="FAD-oxidase_C"/>
    <property type="match status" value="1"/>
</dbReference>
<dbReference type="GO" id="GO:1903457">
    <property type="term" value="P:lactate catabolic process"/>
    <property type="evidence" value="ECO:0007669"/>
    <property type="project" value="TreeGrafter"/>
</dbReference>
<reference evidence="12" key="1">
    <citation type="journal article" date="2010" name="Science">
        <title>Signatures of adaptation to obligate biotrophy in the Hyaloperonospora arabidopsidis genome.</title>
        <authorList>
            <person name="Baxter L."/>
            <person name="Tripathy S."/>
            <person name="Ishaque N."/>
            <person name="Boot N."/>
            <person name="Cabral A."/>
            <person name="Kemen E."/>
            <person name="Thines M."/>
            <person name="Ah-Fong A."/>
            <person name="Anderson R."/>
            <person name="Badejoko W."/>
            <person name="Bittner-Eddy P."/>
            <person name="Boore J.L."/>
            <person name="Chibucos M.C."/>
            <person name="Coates M."/>
            <person name="Dehal P."/>
            <person name="Delehaunty K."/>
            <person name="Dong S."/>
            <person name="Downton P."/>
            <person name="Dumas B."/>
            <person name="Fabro G."/>
            <person name="Fronick C."/>
            <person name="Fuerstenberg S.I."/>
            <person name="Fulton L."/>
            <person name="Gaulin E."/>
            <person name="Govers F."/>
            <person name="Hughes L."/>
            <person name="Humphray S."/>
            <person name="Jiang R.H."/>
            <person name="Judelson H."/>
            <person name="Kamoun S."/>
            <person name="Kyung K."/>
            <person name="Meijer H."/>
            <person name="Minx P."/>
            <person name="Morris P."/>
            <person name="Nelson J."/>
            <person name="Phuntumart V."/>
            <person name="Qutob D."/>
            <person name="Rehmany A."/>
            <person name="Rougon-Cardoso A."/>
            <person name="Ryden P."/>
            <person name="Torto-Alalibo T."/>
            <person name="Studholme D."/>
            <person name="Wang Y."/>
            <person name="Win J."/>
            <person name="Wood J."/>
            <person name="Clifton S.W."/>
            <person name="Rogers J."/>
            <person name="Van den Ackerveken G."/>
            <person name="Jones J.D."/>
            <person name="McDowell J.M."/>
            <person name="Beynon J."/>
            <person name="Tyler B.M."/>
        </authorList>
    </citation>
    <scope>NUCLEOTIDE SEQUENCE [LARGE SCALE GENOMIC DNA]</scope>
    <source>
        <strain evidence="12">Emoy2</strain>
    </source>
</reference>
<name>M4B907_HYAAE</name>
<evidence type="ECO:0000256" key="6">
    <source>
        <dbReference type="ARBA" id="ARBA00022946"/>
    </source>
</evidence>
<dbReference type="InterPro" id="IPR036318">
    <property type="entry name" value="FAD-bd_PCMH-like_sf"/>
</dbReference>
<comment type="subcellular location">
    <subcellularLocation>
        <location evidence="2">Mitochondrion</location>
    </subcellularLocation>
</comment>
<evidence type="ECO:0000256" key="5">
    <source>
        <dbReference type="ARBA" id="ARBA00022827"/>
    </source>
</evidence>
<dbReference type="Gene3D" id="3.30.70.2740">
    <property type="match status" value="1"/>
</dbReference>
<proteinExistence type="inferred from homology"/>
<dbReference type="InterPro" id="IPR016164">
    <property type="entry name" value="FAD-linked_Oxase-like_C"/>
</dbReference>
<dbReference type="GO" id="GO:0004458">
    <property type="term" value="F:D-lactate dehydrogenase (cytochrome) activity"/>
    <property type="evidence" value="ECO:0007669"/>
    <property type="project" value="UniProtKB-EC"/>
</dbReference>
<dbReference type="InterPro" id="IPR016171">
    <property type="entry name" value="Vanillyl_alc_oxidase_C-sub2"/>
</dbReference>
<sequence>MNNILNVEFENMSCKVQAGVTREQLNVDLRATGLMFPVDPGANATIGGMISTNASGTTTVRYGNMKTNVMALTTVMADGRIIKTGSRTRKSSAGYDLTRLFIGSEGTLGIVTEAELRLFGIPEAEKTMICQFDSIQNAVDMCATVMQMGIPVARMELMDENAVEAINKYSKLTTPVRPSLIVEHHGSPGEVEEQSAVVVDIANDFDAKDIELATSTEERKKLWSGRHAAWYATISQMPGSRGLCTDVAVPFSKLTDVIVETQADLKESGMFGAIVGHVGDGNFHVMLPILQDDVELMRKVHEFSDRLVNRAIKYEGTCTGEHGIGIGKLDYLLKEHGETVEVMHTIKKALDPQNIMNPGKIFAATDST</sequence>
<dbReference type="AlphaFoldDB" id="M4B907"/>
<keyword evidence="8" id="KW-0496">Mitochondrion</keyword>
<reference evidence="11" key="2">
    <citation type="submission" date="2015-06" db="UniProtKB">
        <authorList>
            <consortium name="EnsemblProtists"/>
        </authorList>
    </citation>
    <scope>IDENTIFICATION</scope>
    <source>
        <strain evidence="11">Emoy2</strain>
    </source>
</reference>
<evidence type="ECO:0000256" key="8">
    <source>
        <dbReference type="ARBA" id="ARBA00023128"/>
    </source>
</evidence>
<dbReference type="InParanoid" id="M4B907"/>
<feature type="domain" description="FAD-binding PCMH-type" evidence="10">
    <location>
        <begin position="1"/>
        <end position="121"/>
    </location>
</feature>
<dbReference type="Gene3D" id="3.30.465.10">
    <property type="match status" value="1"/>
</dbReference>
<evidence type="ECO:0000256" key="9">
    <source>
        <dbReference type="ARBA" id="ARBA00038897"/>
    </source>
</evidence>
<dbReference type="eggNOG" id="KOG1231">
    <property type="taxonomic scope" value="Eukaryota"/>
</dbReference>
<dbReference type="Pfam" id="PF01565">
    <property type="entry name" value="FAD_binding_4"/>
    <property type="match status" value="1"/>
</dbReference>
<dbReference type="SUPFAM" id="SSF55103">
    <property type="entry name" value="FAD-linked oxidases, C-terminal domain"/>
    <property type="match status" value="1"/>
</dbReference>
<evidence type="ECO:0000256" key="1">
    <source>
        <dbReference type="ARBA" id="ARBA00001974"/>
    </source>
</evidence>
<dbReference type="EnsemblProtists" id="HpaT802766">
    <property type="protein sequence ID" value="HpaP802766"/>
    <property type="gene ID" value="HpaG802766"/>
</dbReference>
<dbReference type="Gene3D" id="1.10.45.10">
    <property type="entry name" value="Vanillyl-alcohol Oxidase, Chain A, domain 4"/>
    <property type="match status" value="1"/>
</dbReference>
<dbReference type="GO" id="GO:0008720">
    <property type="term" value="F:D-lactate dehydrogenase (NAD+) activity"/>
    <property type="evidence" value="ECO:0007669"/>
    <property type="project" value="TreeGrafter"/>
</dbReference>
<dbReference type="FunFam" id="3.30.70.2190:FF:000003">
    <property type="entry name" value="Glycolate oxidase, subunit GlcD"/>
    <property type="match status" value="1"/>
</dbReference>
<dbReference type="FunFam" id="3.30.465.10:FF:000056">
    <property type="entry name" value="Uncharacterized protein"/>
    <property type="match status" value="1"/>
</dbReference>
<dbReference type="PROSITE" id="PS51387">
    <property type="entry name" value="FAD_PCMH"/>
    <property type="match status" value="1"/>
</dbReference>
<evidence type="ECO:0000256" key="2">
    <source>
        <dbReference type="ARBA" id="ARBA00004173"/>
    </source>
</evidence>
<dbReference type="InterPro" id="IPR006094">
    <property type="entry name" value="Oxid_FAD_bind_N"/>
</dbReference>
<dbReference type="STRING" id="559515.M4B907"/>
<dbReference type="VEuPathDB" id="FungiDB:HpaG802766"/>
<dbReference type="PANTHER" id="PTHR11748:SF111">
    <property type="entry name" value="D-LACTATE DEHYDROGENASE, MITOCHONDRIAL-RELATED"/>
    <property type="match status" value="1"/>
</dbReference>
<dbReference type="HOGENOM" id="CLU_017779_9_0_1"/>
<keyword evidence="4" id="KW-0285">Flavoprotein</keyword>
<evidence type="ECO:0000256" key="3">
    <source>
        <dbReference type="ARBA" id="ARBA00008000"/>
    </source>
</evidence>
<keyword evidence="12" id="KW-1185">Reference proteome</keyword>
<dbReference type="FunFam" id="3.30.70.2740:FF:000001">
    <property type="entry name" value="D-lactate dehydrogenase mitochondrial"/>
    <property type="match status" value="1"/>
</dbReference>
<dbReference type="Gene3D" id="3.30.70.2190">
    <property type="match status" value="1"/>
</dbReference>
<dbReference type="EMBL" id="JH598009">
    <property type="status" value="NOT_ANNOTATED_CDS"/>
    <property type="molecule type" value="Genomic_DNA"/>
</dbReference>
<dbReference type="EC" id="1.1.2.4" evidence="9"/>
<dbReference type="PANTHER" id="PTHR11748">
    <property type="entry name" value="D-LACTATE DEHYDROGENASE"/>
    <property type="match status" value="1"/>
</dbReference>
<dbReference type="FunFam" id="1.10.45.10:FF:000001">
    <property type="entry name" value="D-lactate dehydrogenase mitochondrial"/>
    <property type="match status" value="1"/>
</dbReference>
<dbReference type="GO" id="GO:0005739">
    <property type="term" value="C:mitochondrion"/>
    <property type="evidence" value="ECO:0007669"/>
    <property type="project" value="UniProtKB-SubCell"/>
</dbReference>
<evidence type="ECO:0000256" key="7">
    <source>
        <dbReference type="ARBA" id="ARBA00023002"/>
    </source>
</evidence>
<evidence type="ECO:0000313" key="12">
    <source>
        <dbReference type="Proteomes" id="UP000011713"/>
    </source>
</evidence>
<dbReference type="OMA" id="GQGFEWA"/>
<evidence type="ECO:0000259" key="10">
    <source>
        <dbReference type="PROSITE" id="PS51387"/>
    </source>
</evidence>
<dbReference type="Proteomes" id="UP000011713">
    <property type="component" value="Unassembled WGS sequence"/>
</dbReference>
<keyword evidence="7" id="KW-0560">Oxidoreductase</keyword>